<dbReference type="Pfam" id="PF10539">
    <property type="entry name" value="Dev_Cell_Death"/>
    <property type="match status" value="1"/>
</dbReference>
<dbReference type="OrthoDB" id="820871at2759"/>
<feature type="compositionally biased region" description="Polar residues" evidence="1">
    <location>
        <begin position="189"/>
        <end position="201"/>
    </location>
</feature>
<dbReference type="PROSITE" id="PS51222">
    <property type="entry name" value="DCD"/>
    <property type="match status" value="1"/>
</dbReference>
<dbReference type="InterPro" id="IPR013989">
    <property type="entry name" value="Dev_and_cell_death_domain"/>
</dbReference>
<protein>
    <recommendedName>
        <fullName evidence="2">DCD domain-containing protein</fullName>
    </recommendedName>
</protein>
<gene>
    <name evidence="3" type="ORF">SADUNF_Sadunf15G0104500</name>
</gene>
<name>A0A835JJC9_9ROSI</name>
<feature type="domain" description="DCD" evidence="2">
    <location>
        <begin position="13"/>
        <end position="143"/>
    </location>
</feature>
<keyword evidence="4" id="KW-1185">Reference proteome</keyword>
<evidence type="ECO:0000256" key="1">
    <source>
        <dbReference type="SAM" id="MobiDB-lite"/>
    </source>
</evidence>
<feature type="region of interest" description="Disordered" evidence="1">
    <location>
        <begin position="186"/>
        <end position="222"/>
    </location>
</feature>
<dbReference type="AlphaFoldDB" id="A0A835JJC9"/>
<dbReference type="Proteomes" id="UP000657918">
    <property type="component" value="Unassembled WGS sequence"/>
</dbReference>
<evidence type="ECO:0000259" key="2">
    <source>
        <dbReference type="PROSITE" id="PS51222"/>
    </source>
</evidence>
<accession>A0A835JJC9</accession>
<dbReference type="SMART" id="SM00767">
    <property type="entry name" value="DCD"/>
    <property type="match status" value="1"/>
</dbReference>
<feature type="region of interest" description="Disordered" evidence="1">
    <location>
        <begin position="882"/>
        <end position="904"/>
    </location>
</feature>
<dbReference type="EMBL" id="JADGMS010000015">
    <property type="protein sequence ID" value="KAF9668200.1"/>
    <property type="molecule type" value="Genomic_DNA"/>
</dbReference>
<dbReference type="PANTHER" id="PTHR46444:SF9">
    <property type="entry name" value="DCD (DEVELOPMENT AND CELL DEATH) DOMAIN PROTEIN"/>
    <property type="match status" value="1"/>
</dbReference>
<evidence type="ECO:0000313" key="3">
    <source>
        <dbReference type="EMBL" id="KAF9668200.1"/>
    </source>
</evidence>
<organism evidence="3 4">
    <name type="scientific">Salix dunnii</name>
    <dbReference type="NCBI Taxonomy" id="1413687"/>
    <lineage>
        <taxon>Eukaryota</taxon>
        <taxon>Viridiplantae</taxon>
        <taxon>Streptophyta</taxon>
        <taxon>Embryophyta</taxon>
        <taxon>Tracheophyta</taxon>
        <taxon>Spermatophyta</taxon>
        <taxon>Magnoliopsida</taxon>
        <taxon>eudicotyledons</taxon>
        <taxon>Gunneridae</taxon>
        <taxon>Pentapetalae</taxon>
        <taxon>rosids</taxon>
        <taxon>fabids</taxon>
        <taxon>Malpighiales</taxon>
        <taxon>Salicaceae</taxon>
        <taxon>Saliceae</taxon>
        <taxon>Salix</taxon>
    </lineage>
</organism>
<evidence type="ECO:0000313" key="4">
    <source>
        <dbReference type="Proteomes" id="UP000657918"/>
    </source>
</evidence>
<feature type="compositionally biased region" description="Polar residues" evidence="1">
    <location>
        <begin position="885"/>
        <end position="899"/>
    </location>
</feature>
<comment type="caution">
    <text evidence="3">The sequence shown here is derived from an EMBL/GenBank/DDBJ whole genome shotgun (WGS) entry which is preliminary data.</text>
</comment>
<proteinExistence type="predicted"/>
<sequence>MKFYEPDNVPGKYPEFGAIFMSNRATRNECFRRKLLGLPSGQADFVKQVKAGMILFLFEFERRELHGVFQACSDGTVNIVPHAYSSSGKQFPAQVKFIQLWQCDALSENEFRDAIIENYFSPYKFNFGLSERQVEKLLLLFSKRKIKDGLLERQFSRYNVAKEARSVTGDGSFVTIDTEKDERNAGATFGSSISTENFGDSTSKHRREYERCTSPPFRNGHKTNRTLISKEQFVASLSEVGGLAEDARVVRSNMVENDQDVDIESRTNVLTEHHGCSITTSIRSSDYVNFARSYGLGQELMGDNGFQLPSTEHTGMFQSNPGLAEDARVVTHNMAGNGHDVDMESRMDVLTNHHGHSFPARRRSSDYVNSASRYGLGQELMEDNGFQQPSTKYTDRFQSNLPQCFSKPILEENSSVSDHFQQSSAILVEQQNSQYYRQPILEAIKDKFRPSTTARHLMEPHNSELSFSALDGDRLPRSNDLYPTSYGDGVGASDIPYDPDVSRLGNRCSSSRGLSNSAPEFPASHSIAIPSFDQSFHPHVEPEGTNSHLNINASLSDYILLSNANQHDHLNRPGMLFPGADYPGHAARNSSMNGNTGHKRSLSSFELCNSVPQCPPHNIFPAFVNESFPSYIEAKSTSECQNLNSFLSCDSPFSHPGHHDHANRTSMLYRGAAYPENVQRNSSGIEGTREDTSACSCSLNRSSSFVSAGRYSVSSQEELDHQMSQLENDENDEAFSISVPRLKHHENGLINLVTRENSERMFSDHQKRKSVFSRLALPSEACKQDEHDVDSSVDEVMTILHQSHIQRVKEKKIKPQMKRHDEVTNFKDKKQNKNSQLLMVQLPEVSKGIIMNDISAGKGDDLQIPEVIPFIDFKRRRKAQKIVSDANTGSTENTGLSGQQHKRRKLIRPKFSGNGSSGNVNIGSQGNASRMTRNVELPDMTFHIDLEDNNTGFQGCSDCEGNEKVANFVATSSNANGDSKEALQDVGPVSSEYNSNKENSLPSMNSEADGIVKCGLDHDGGNGNISDNVKSENRSFHDGGNEKLPKNAEVANRSCPTTGESALEIIVSSRMDYNCGSEKGFKEVGNGEESKQQLFLPSVGEQCKASIETVSYSNTKESPELCEQDDKRVEVKAAAAGKDCKVVVERENSGNGNRESPRL</sequence>
<dbReference type="PANTHER" id="PTHR46444">
    <property type="entry name" value="DCD (DEVELOPMENT AND CELL DEATH) DOMAIN PROTEIN-RELATED"/>
    <property type="match status" value="1"/>
</dbReference>
<reference evidence="3 4" key="1">
    <citation type="submission" date="2020-10" db="EMBL/GenBank/DDBJ databases">
        <title>Plant Genome Project.</title>
        <authorList>
            <person name="Zhang R.-G."/>
        </authorList>
    </citation>
    <scope>NUCLEOTIDE SEQUENCE [LARGE SCALE GENOMIC DNA]</scope>
    <source>
        <strain evidence="3">FAFU-HL-1</strain>
        <tissue evidence="3">Leaf</tissue>
    </source>
</reference>